<evidence type="ECO:0000313" key="2">
    <source>
        <dbReference type="Proteomes" id="UP000694556"/>
    </source>
</evidence>
<accession>A0A8C3C824</accession>
<name>A0A8C3C824_CAIMO</name>
<dbReference type="AlphaFoldDB" id="A0A8C3C824"/>
<reference evidence="1" key="1">
    <citation type="submission" date="2025-08" db="UniProtKB">
        <authorList>
            <consortium name="Ensembl"/>
        </authorList>
    </citation>
    <scope>IDENTIFICATION</scope>
</reference>
<protein>
    <submittedName>
        <fullName evidence="1">Uncharacterized protein</fullName>
    </submittedName>
</protein>
<organism evidence="1 2">
    <name type="scientific">Cairina moschata</name>
    <name type="common">Muscovy duck</name>
    <dbReference type="NCBI Taxonomy" id="8855"/>
    <lineage>
        <taxon>Eukaryota</taxon>
        <taxon>Metazoa</taxon>
        <taxon>Chordata</taxon>
        <taxon>Craniata</taxon>
        <taxon>Vertebrata</taxon>
        <taxon>Euteleostomi</taxon>
        <taxon>Archelosauria</taxon>
        <taxon>Archosauria</taxon>
        <taxon>Dinosauria</taxon>
        <taxon>Saurischia</taxon>
        <taxon>Theropoda</taxon>
        <taxon>Coelurosauria</taxon>
        <taxon>Aves</taxon>
        <taxon>Neognathae</taxon>
        <taxon>Galloanserae</taxon>
        <taxon>Anseriformes</taxon>
        <taxon>Anatidae</taxon>
        <taxon>Anatinae</taxon>
        <taxon>Cairina</taxon>
    </lineage>
</organism>
<reference evidence="1" key="2">
    <citation type="submission" date="2025-09" db="UniProtKB">
        <authorList>
            <consortium name="Ensembl"/>
        </authorList>
    </citation>
    <scope>IDENTIFICATION</scope>
</reference>
<keyword evidence="2" id="KW-1185">Reference proteome</keyword>
<sequence length="117" mass="13539">RGTCCLLRRLPYSILCPQTCPVPRLSLILHQGKHLGSVVSLHLLLCSSYSHVLLISLKHTFIQVSKEKVNRRFDCFICIFRQKVVIGWHGRLLGPVYEGTTRWLMKLVVVEFSHIYH</sequence>
<dbReference type="Ensembl" id="ENSCMMT00000019135.1">
    <property type="protein sequence ID" value="ENSCMMP00000017409.1"/>
    <property type="gene ID" value="ENSCMMG00000011067.1"/>
</dbReference>
<dbReference type="Proteomes" id="UP000694556">
    <property type="component" value="Unassembled WGS sequence"/>
</dbReference>
<evidence type="ECO:0000313" key="1">
    <source>
        <dbReference type="Ensembl" id="ENSCMMP00000017409.1"/>
    </source>
</evidence>
<proteinExistence type="predicted"/>